<comment type="caution">
    <text evidence="3">The sequence shown here is derived from an EMBL/GenBank/DDBJ whole genome shotgun (WGS) entry which is preliminary data.</text>
</comment>
<organism evidence="3 4">
    <name type="scientific">Paraburkholderia tropica</name>
    <dbReference type="NCBI Taxonomy" id="92647"/>
    <lineage>
        <taxon>Bacteria</taxon>
        <taxon>Pseudomonadati</taxon>
        <taxon>Pseudomonadota</taxon>
        <taxon>Betaproteobacteria</taxon>
        <taxon>Burkholderiales</taxon>
        <taxon>Burkholderiaceae</taxon>
        <taxon>Paraburkholderia</taxon>
    </lineage>
</organism>
<reference evidence="3 4" key="1">
    <citation type="submission" date="2016-10" db="EMBL/GenBank/DDBJ databases">
        <authorList>
            <person name="Varghese N."/>
            <person name="Submissions S."/>
        </authorList>
    </citation>
    <scope>NUCLEOTIDE SEQUENCE [LARGE SCALE GENOMIC DNA]</scope>
    <source>
        <strain evidence="3 4">LMG 22274</strain>
    </source>
</reference>
<evidence type="ECO:0000313" key="3">
    <source>
        <dbReference type="EMBL" id="SEJ57169.1"/>
    </source>
</evidence>
<dbReference type="OrthoDB" id="9035454at2"/>
<gene>
    <name evidence="3" type="ORF">SAMN05216550_10628</name>
</gene>
<dbReference type="AlphaFoldDB" id="A0A1A5X4H0"/>
<evidence type="ECO:0000313" key="4">
    <source>
        <dbReference type="Proteomes" id="UP000183529"/>
    </source>
</evidence>
<name>A0A1A5X4H0_9BURK</name>
<proteinExistence type="predicted"/>
<evidence type="ECO:0000256" key="2">
    <source>
        <dbReference type="SAM" id="SignalP"/>
    </source>
</evidence>
<protein>
    <recommendedName>
        <fullName evidence="5">DUF4148 domain-containing protein</fullName>
    </recommendedName>
</protein>
<dbReference type="RefSeq" id="WP_065064141.1">
    <property type="nucleotide sequence ID" value="NZ_CADFGN010000006.1"/>
</dbReference>
<feature type="signal peptide" evidence="2">
    <location>
        <begin position="1"/>
        <end position="25"/>
    </location>
</feature>
<keyword evidence="2" id="KW-0732">Signal</keyword>
<accession>A0A1A5X4H0</accession>
<dbReference type="Proteomes" id="UP000183529">
    <property type="component" value="Unassembled WGS sequence"/>
</dbReference>
<feature type="chain" id="PRO_5015053521" description="DUF4148 domain-containing protein" evidence="2">
    <location>
        <begin position="26"/>
        <end position="114"/>
    </location>
</feature>
<dbReference type="Pfam" id="PF13663">
    <property type="entry name" value="DUF4148"/>
    <property type="match status" value="1"/>
</dbReference>
<dbReference type="InterPro" id="IPR025421">
    <property type="entry name" value="DUF4148"/>
</dbReference>
<feature type="region of interest" description="Disordered" evidence="1">
    <location>
        <begin position="75"/>
        <end position="114"/>
    </location>
</feature>
<dbReference type="EMBL" id="FNZM01000006">
    <property type="protein sequence ID" value="SEJ57169.1"/>
    <property type="molecule type" value="Genomic_DNA"/>
</dbReference>
<evidence type="ECO:0008006" key="5">
    <source>
        <dbReference type="Google" id="ProtNLM"/>
    </source>
</evidence>
<feature type="compositionally biased region" description="Low complexity" evidence="1">
    <location>
        <begin position="75"/>
        <end position="89"/>
    </location>
</feature>
<sequence>MKLIQSLLVAAVVAVPVALPAAAFAQSNAPLTRAQVRAELVQLEKSGYNPAADYTQYPQNIQAALARESAKNGADASAYGGAANSSAGSVDKGASVSPSAGQDVVGLGPIYAHS</sequence>
<evidence type="ECO:0000256" key="1">
    <source>
        <dbReference type="SAM" id="MobiDB-lite"/>
    </source>
</evidence>
<dbReference type="GeneID" id="61307871"/>